<dbReference type="AlphaFoldDB" id="A0A8C0ZRS0"/>
<dbReference type="GO" id="GO:0050729">
    <property type="term" value="P:positive regulation of inflammatory response"/>
    <property type="evidence" value="ECO:0007669"/>
    <property type="project" value="TreeGrafter"/>
</dbReference>
<dbReference type="Ensembl" id="ENSCCNT00000017422.1">
    <property type="protein sequence ID" value="ENSCCNP00000013265.1"/>
    <property type="gene ID" value="ENSCCNG00000013793.1"/>
</dbReference>
<dbReference type="InterPro" id="IPR029189">
    <property type="entry name" value="TSLP"/>
</dbReference>
<dbReference type="Gene3D" id="1.20.1250.90">
    <property type="entry name" value="Thymic stromal lymphopoietin"/>
    <property type="match status" value="1"/>
</dbReference>
<protein>
    <recommendedName>
        <fullName evidence="3">Thymic stromal lymphopoietin</fullName>
    </recommendedName>
</protein>
<dbReference type="GO" id="GO:0061844">
    <property type="term" value="P:antimicrobial humoral immune response mediated by antimicrobial peptide"/>
    <property type="evidence" value="ECO:0007669"/>
    <property type="project" value="TreeGrafter"/>
</dbReference>
<dbReference type="InterPro" id="IPR038329">
    <property type="entry name" value="TSLP_sf"/>
</dbReference>
<proteinExistence type="predicted"/>
<dbReference type="GO" id="GO:0001961">
    <property type="term" value="P:positive regulation of cytokine-mediated signaling pathway"/>
    <property type="evidence" value="ECO:0007669"/>
    <property type="project" value="TreeGrafter"/>
</dbReference>
<feature type="signal peptide" evidence="1">
    <location>
        <begin position="1"/>
        <end position="20"/>
    </location>
</feature>
<dbReference type="GO" id="GO:0032755">
    <property type="term" value="P:positive regulation of interleukin-6 production"/>
    <property type="evidence" value="ECO:0007669"/>
    <property type="project" value="TreeGrafter"/>
</dbReference>
<dbReference type="GO" id="GO:0032754">
    <property type="term" value="P:positive regulation of interleukin-5 production"/>
    <property type="evidence" value="ECO:0007669"/>
    <property type="project" value="TreeGrafter"/>
</dbReference>
<dbReference type="GO" id="GO:0032736">
    <property type="term" value="P:positive regulation of interleukin-13 production"/>
    <property type="evidence" value="ECO:0007669"/>
    <property type="project" value="TreeGrafter"/>
</dbReference>
<dbReference type="PANTHER" id="PTHR38003">
    <property type="entry name" value="THYMIC STROMAL LYMPHOPOIETIN"/>
    <property type="match status" value="1"/>
</dbReference>
<dbReference type="PANTHER" id="PTHR38003:SF1">
    <property type="entry name" value="THYMIC STROMAL LYMPHOPOIETIN"/>
    <property type="match status" value="1"/>
</dbReference>
<dbReference type="GO" id="GO:0032722">
    <property type="term" value="P:positive regulation of chemokine production"/>
    <property type="evidence" value="ECO:0007669"/>
    <property type="project" value="TreeGrafter"/>
</dbReference>
<dbReference type="GO" id="GO:0005139">
    <property type="term" value="F:interleukin-7 receptor binding"/>
    <property type="evidence" value="ECO:0007669"/>
    <property type="project" value="TreeGrafter"/>
</dbReference>
<dbReference type="Pfam" id="PF15216">
    <property type="entry name" value="TSLP"/>
    <property type="match status" value="1"/>
</dbReference>
<dbReference type="GO" id="GO:0005576">
    <property type="term" value="C:extracellular region"/>
    <property type="evidence" value="ECO:0007669"/>
    <property type="project" value="TreeGrafter"/>
</dbReference>
<reference evidence="2" key="1">
    <citation type="submission" date="2023-09" db="UniProtKB">
        <authorList>
            <consortium name="Ensembl"/>
        </authorList>
    </citation>
    <scope>IDENTIFICATION</scope>
</reference>
<name>A0A8C0ZRS0_CASCN</name>
<evidence type="ECO:0000313" key="2">
    <source>
        <dbReference type="Ensembl" id="ENSCCNP00000013265.1"/>
    </source>
</evidence>
<evidence type="ECO:0008006" key="3">
    <source>
        <dbReference type="Google" id="ProtNLM"/>
    </source>
</evidence>
<feature type="chain" id="PRO_5034663332" description="Thymic stromal lymphopoietin" evidence="1">
    <location>
        <begin position="21"/>
        <end position="139"/>
    </location>
</feature>
<evidence type="ECO:0000256" key="1">
    <source>
        <dbReference type="SAM" id="SignalP"/>
    </source>
</evidence>
<dbReference type="GO" id="GO:0005125">
    <property type="term" value="F:cytokine activity"/>
    <property type="evidence" value="ECO:0007669"/>
    <property type="project" value="InterPro"/>
</dbReference>
<organism evidence="2">
    <name type="scientific">Castor canadensis</name>
    <name type="common">American beaver</name>
    <dbReference type="NCBI Taxonomy" id="51338"/>
    <lineage>
        <taxon>Eukaryota</taxon>
        <taxon>Metazoa</taxon>
        <taxon>Chordata</taxon>
        <taxon>Craniata</taxon>
        <taxon>Vertebrata</taxon>
        <taxon>Euteleostomi</taxon>
        <taxon>Mammalia</taxon>
        <taxon>Eutheria</taxon>
        <taxon>Euarchontoglires</taxon>
        <taxon>Glires</taxon>
        <taxon>Rodentia</taxon>
        <taxon>Castorimorpha</taxon>
        <taxon>Castoridae</taxon>
        <taxon>Castor</taxon>
    </lineage>
</organism>
<sequence>MKLFILQLVGLVLTYNFTNCDFKNIVEEYQNIIYPPLKDCINGVSEEAFVKQYIIIRRSDCLLKIERHTFSSTGGCPSLSKECFALKTKATLTRHCPGYSGIQISNAQETKKKEVTRNCLKQASQIQGWWRHFSQISGV</sequence>
<dbReference type="GO" id="GO:0032733">
    <property type="term" value="P:positive regulation of interleukin-10 production"/>
    <property type="evidence" value="ECO:0007669"/>
    <property type="project" value="TreeGrafter"/>
</dbReference>
<keyword evidence="1" id="KW-0732">Signal</keyword>
<accession>A0A8C0ZRS0</accession>